<comment type="caution">
    <text evidence="1">The sequence shown here is derived from an EMBL/GenBank/DDBJ whole genome shotgun (WGS) entry which is preliminary data.</text>
</comment>
<proteinExistence type="predicted"/>
<accession>A0A328AXU2</accession>
<protein>
    <recommendedName>
        <fullName evidence="3">RimK family alpha-L-glutamate ligase</fullName>
    </recommendedName>
</protein>
<evidence type="ECO:0000313" key="2">
    <source>
        <dbReference type="Proteomes" id="UP000249842"/>
    </source>
</evidence>
<dbReference type="OrthoDB" id="460582at2"/>
<dbReference type="RefSeq" id="WP_111455686.1">
    <property type="nucleotide sequence ID" value="NZ_QFYP01000001.1"/>
</dbReference>
<reference evidence="2" key="1">
    <citation type="submission" date="2018-05" db="EMBL/GenBank/DDBJ databases">
        <authorList>
            <person name="Li X."/>
        </authorList>
    </citation>
    <scope>NUCLEOTIDE SEQUENCE [LARGE SCALE GENOMIC DNA]</scope>
    <source>
        <strain evidence="2">HKS-05</strain>
    </source>
</reference>
<dbReference type="SUPFAM" id="SSF56059">
    <property type="entry name" value="Glutathione synthetase ATP-binding domain-like"/>
    <property type="match status" value="1"/>
</dbReference>
<evidence type="ECO:0008006" key="3">
    <source>
        <dbReference type="Google" id="ProtNLM"/>
    </source>
</evidence>
<name>A0A328AXU2_9CAUL</name>
<evidence type="ECO:0000313" key="1">
    <source>
        <dbReference type="EMBL" id="RAK58414.1"/>
    </source>
</evidence>
<dbReference type="EMBL" id="QFYP01000001">
    <property type="protein sequence ID" value="RAK58414.1"/>
    <property type="molecule type" value="Genomic_DNA"/>
</dbReference>
<dbReference type="Proteomes" id="UP000249842">
    <property type="component" value="Unassembled WGS sequence"/>
</dbReference>
<keyword evidence="2" id="KW-1185">Reference proteome</keyword>
<sequence length="411" mass="43492">MAGETESPSADGPLPQVIGLAALARAATDQASVQEVLEALIGRVAEDSADAGALLDLSTLLLATGNRDKGLELQGSAIGLQRCYRVGAPLPEPGLRLLVFMTAGDFTANTPLEFLLEGSDVELIACFVDGPPVAHGLPDHDLAFLAVGESETAGPLLASLDGAFAQWPRPVFNARADVIAGLTRDGVAAKFPNHPHVLCPATARTSRRRLADVAAGREPLAALAETLAFPIIARPVGSHAGVGLEKLGGPQALGDYLAAHPDAEFFVAGFVDYSAPDGRFRKLRVVFIDGRPFLSHLAVSERWMVHYLNADMAQSSANRDEEAEAMATFDDGFAARHAAAFRALTTAFPLDYFGIDCAETPDGRLLVFEVDVAMIVHATDPEDLYPYKKPAMSRLFAAFVSALKARAAPAR</sequence>
<dbReference type="AlphaFoldDB" id="A0A328AXU2"/>
<organism evidence="1 2">
    <name type="scientific">Phenylobacterium hankyongense</name>
    <dbReference type="NCBI Taxonomy" id="1813876"/>
    <lineage>
        <taxon>Bacteria</taxon>
        <taxon>Pseudomonadati</taxon>
        <taxon>Pseudomonadota</taxon>
        <taxon>Alphaproteobacteria</taxon>
        <taxon>Caulobacterales</taxon>
        <taxon>Caulobacteraceae</taxon>
        <taxon>Phenylobacterium</taxon>
    </lineage>
</organism>
<gene>
    <name evidence="1" type="ORF">DJ021_00635</name>
</gene>